<gene>
    <name evidence="11" type="ORF">L21SP2_2004</name>
</gene>
<proteinExistence type="predicted"/>
<keyword evidence="3 7" id="KW-0597">Phosphoprotein</keyword>
<keyword evidence="4" id="KW-0808">Transferase</keyword>
<keyword evidence="8" id="KW-1133">Transmembrane helix</keyword>
<dbReference type="SMART" id="SM00387">
    <property type="entry name" value="HATPase_c"/>
    <property type="match status" value="1"/>
</dbReference>
<dbReference type="GO" id="GO:0009927">
    <property type="term" value="F:histidine phosphotransfer kinase activity"/>
    <property type="evidence" value="ECO:0007669"/>
    <property type="project" value="TreeGrafter"/>
</dbReference>
<feature type="modified residue" description="4-aspartylphosphate" evidence="7">
    <location>
        <position position="535"/>
    </location>
</feature>
<feature type="transmembrane region" description="Helical" evidence="8">
    <location>
        <begin position="80"/>
        <end position="102"/>
    </location>
</feature>
<dbReference type="RefSeq" id="WP_024268292.1">
    <property type="nucleotide sequence ID" value="NC_023035.1"/>
</dbReference>
<dbReference type="SUPFAM" id="SSF52172">
    <property type="entry name" value="CheY-like"/>
    <property type="match status" value="1"/>
</dbReference>
<dbReference type="SMART" id="SM00448">
    <property type="entry name" value="REC"/>
    <property type="match status" value="1"/>
</dbReference>
<evidence type="ECO:0000256" key="2">
    <source>
        <dbReference type="ARBA" id="ARBA00012438"/>
    </source>
</evidence>
<accession>V5WIB6</accession>
<evidence type="ECO:0000256" key="7">
    <source>
        <dbReference type="PROSITE-ProRule" id="PRU00169"/>
    </source>
</evidence>
<dbReference type="PATRIC" id="fig|1307761.3.peg.1997"/>
<feature type="transmembrane region" description="Helical" evidence="8">
    <location>
        <begin position="50"/>
        <end position="68"/>
    </location>
</feature>
<keyword evidence="8" id="KW-0472">Membrane</keyword>
<evidence type="ECO:0000259" key="10">
    <source>
        <dbReference type="PROSITE" id="PS50110"/>
    </source>
</evidence>
<dbReference type="CDD" id="cd16922">
    <property type="entry name" value="HATPase_EvgS-ArcB-TorS-like"/>
    <property type="match status" value="1"/>
</dbReference>
<dbReference type="eggNOG" id="COG0642">
    <property type="taxonomic scope" value="Bacteria"/>
</dbReference>
<evidence type="ECO:0000256" key="6">
    <source>
        <dbReference type="ARBA" id="ARBA00023012"/>
    </source>
</evidence>
<dbReference type="PROSITE" id="PS50110">
    <property type="entry name" value="RESPONSE_REGULATORY"/>
    <property type="match status" value="1"/>
</dbReference>
<dbReference type="KEGG" id="slr:L21SP2_2004"/>
<dbReference type="SUPFAM" id="SSF55874">
    <property type="entry name" value="ATPase domain of HSP90 chaperone/DNA topoisomerase II/histidine kinase"/>
    <property type="match status" value="1"/>
</dbReference>
<feature type="transmembrane region" description="Helical" evidence="8">
    <location>
        <begin position="173"/>
        <end position="193"/>
    </location>
</feature>
<feature type="domain" description="Histidine kinase" evidence="9">
    <location>
        <begin position="247"/>
        <end position="461"/>
    </location>
</feature>
<feature type="transmembrane region" description="Helical" evidence="8">
    <location>
        <begin position="208"/>
        <end position="228"/>
    </location>
</feature>
<dbReference type="SMART" id="SM00388">
    <property type="entry name" value="HisKA"/>
    <property type="match status" value="1"/>
</dbReference>
<dbReference type="SUPFAM" id="SSF47384">
    <property type="entry name" value="Homodimeric domain of signal transducing histidine kinase"/>
    <property type="match status" value="1"/>
</dbReference>
<evidence type="ECO:0000313" key="11">
    <source>
        <dbReference type="EMBL" id="AHC15375.1"/>
    </source>
</evidence>
<dbReference type="InterPro" id="IPR004358">
    <property type="entry name" value="Sig_transdc_His_kin-like_C"/>
</dbReference>
<sequence length="603" mass="66942">MDSISVDIPWSMVFPLITALAWGWKGGLLSAVFGAAWFPFLLWPANGNTNILTSLGLLALFTLSGYAYRNVSFPKRDKSGYIRLAITVIPLLLIIAGLYIWLFPPLLAANPPFWDTGARGYDLGMSPSILRSISAKYVANGLFAVIIAETSLQIAAVRKVYGLPIHRYHRENAIILPGSMSVALLVWLVFFLLDHLLIAPGYDGPRMYIDLSLMIMLSAGICVGRVIMYNNRIRMEAEESRNRFLANMSHELRTPLNGITGMIDLLDRSLREKEPKHLIALARRSTNHLSNMVEDLLTLSRIQTGNFTLNREVFDLDALLKELADIQRNDALKAGMDLNYRRNVDSAYIDSDPQRITQIILNLVSNAIKYAGRGEIRISLNISDDISIRVSDQGEGIPSDQLELAFQPFTQLENPFSKSHGGMGAGLSISRSLAELLDGSLHAESRLGKGSTFTLSLPLSVLKPKTERDASPPPAEIQERGCRELYVVVVDDDFINRLYMKNTLVEGGCRVEQAVNAEQALKIIEMTPPDMVLMDIGLPGMSGEDAIELMRKEKRYAGLPIVAVTAHAHEKDVRRFIQKGADSVLVKPYTADQLLKLVYEVCT</sequence>
<feature type="transmembrane region" description="Helical" evidence="8">
    <location>
        <begin position="137"/>
        <end position="161"/>
    </location>
</feature>
<feature type="domain" description="Response regulatory" evidence="10">
    <location>
        <begin position="486"/>
        <end position="602"/>
    </location>
</feature>
<dbReference type="InterPro" id="IPR003594">
    <property type="entry name" value="HATPase_dom"/>
</dbReference>
<evidence type="ECO:0000256" key="3">
    <source>
        <dbReference type="ARBA" id="ARBA00022553"/>
    </source>
</evidence>
<dbReference type="PRINTS" id="PR00344">
    <property type="entry name" value="BCTRLSENSOR"/>
</dbReference>
<dbReference type="PANTHER" id="PTHR43047">
    <property type="entry name" value="TWO-COMPONENT HISTIDINE PROTEIN KINASE"/>
    <property type="match status" value="1"/>
</dbReference>
<keyword evidence="12" id="KW-1185">Reference proteome</keyword>
<dbReference type="CDD" id="cd00082">
    <property type="entry name" value="HisKA"/>
    <property type="match status" value="1"/>
</dbReference>
<dbReference type="Pfam" id="PF02518">
    <property type="entry name" value="HATPase_c"/>
    <property type="match status" value="1"/>
</dbReference>
<keyword evidence="8" id="KW-0812">Transmembrane</keyword>
<dbReference type="Proteomes" id="UP000018680">
    <property type="component" value="Chromosome"/>
</dbReference>
<evidence type="ECO:0000259" key="9">
    <source>
        <dbReference type="PROSITE" id="PS50109"/>
    </source>
</evidence>
<dbReference type="Gene3D" id="1.10.287.130">
    <property type="match status" value="1"/>
</dbReference>
<dbReference type="InterPro" id="IPR011006">
    <property type="entry name" value="CheY-like_superfamily"/>
</dbReference>
<dbReference type="InterPro" id="IPR036890">
    <property type="entry name" value="HATPase_C_sf"/>
</dbReference>
<dbReference type="CDD" id="cd17546">
    <property type="entry name" value="REC_hyHK_CKI1_RcsC-like"/>
    <property type="match status" value="1"/>
</dbReference>
<dbReference type="HOGENOM" id="CLU_452607_0_0_12"/>
<reference evidence="11 12" key="1">
    <citation type="journal article" date="2015" name="Stand. Genomic Sci.">
        <title>Complete genome sequence and description of Salinispira pacifica gen. nov., sp. nov., a novel spirochaete isolated form a hypersaline microbial mat.</title>
        <authorList>
            <person name="Ben Hania W."/>
            <person name="Joseph M."/>
            <person name="Schumann P."/>
            <person name="Bunk B."/>
            <person name="Fiebig A."/>
            <person name="Sproer C."/>
            <person name="Klenk H.P."/>
            <person name="Fardeau M.L."/>
            <person name="Spring S."/>
        </authorList>
    </citation>
    <scope>NUCLEOTIDE SEQUENCE [LARGE SCALE GENOMIC DNA]</scope>
    <source>
        <strain evidence="11 12">L21-RPul-D2</strain>
    </source>
</reference>
<organism evidence="11 12">
    <name type="scientific">Salinispira pacifica</name>
    <dbReference type="NCBI Taxonomy" id="1307761"/>
    <lineage>
        <taxon>Bacteria</taxon>
        <taxon>Pseudomonadati</taxon>
        <taxon>Spirochaetota</taxon>
        <taxon>Spirochaetia</taxon>
        <taxon>Spirochaetales</taxon>
        <taxon>Spirochaetaceae</taxon>
        <taxon>Salinispira</taxon>
    </lineage>
</organism>
<dbReference type="EMBL" id="CP006939">
    <property type="protein sequence ID" value="AHC15375.1"/>
    <property type="molecule type" value="Genomic_DNA"/>
</dbReference>
<evidence type="ECO:0000313" key="12">
    <source>
        <dbReference type="Proteomes" id="UP000018680"/>
    </source>
</evidence>
<evidence type="ECO:0000256" key="1">
    <source>
        <dbReference type="ARBA" id="ARBA00000085"/>
    </source>
</evidence>
<protein>
    <recommendedName>
        <fullName evidence="2">histidine kinase</fullName>
        <ecNumber evidence="2">2.7.13.3</ecNumber>
    </recommendedName>
</protein>
<dbReference type="Gene3D" id="3.30.565.10">
    <property type="entry name" value="Histidine kinase-like ATPase, C-terminal domain"/>
    <property type="match status" value="1"/>
</dbReference>
<dbReference type="PANTHER" id="PTHR43047:SF72">
    <property type="entry name" value="OSMOSENSING HISTIDINE PROTEIN KINASE SLN1"/>
    <property type="match status" value="1"/>
</dbReference>
<evidence type="ECO:0000256" key="8">
    <source>
        <dbReference type="SAM" id="Phobius"/>
    </source>
</evidence>
<dbReference type="Pfam" id="PF00072">
    <property type="entry name" value="Response_reg"/>
    <property type="match status" value="1"/>
</dbReference>
<evidence type="ECO:0000256" key="4">
    <source>
        <dbReference type="ARBA" id="ARBA00022679"/>
    </source>
</evidence>
<dbReference type="InterPro" id="IPR001789">
    <property type="entry name" value="Sig_transdc_resp-reg_receiver"/>
</dbReference>
<dbReference type="GO" id="GO:0000155">
    <property type="term" value="F:phosphorelay sensor kinase activity"/>
    <property type="evidence" value="ECO:0007669"/>
    <property type="project" value="InterPro"/>
</dbReference>
<comment type="catalytic activity">
    <reaction evidence="1">
        <text>ATP + protein L-histidine = ADP + protein N-phospho-L-histidine.</text>
        <dbReference type="EC" id="2.7.13.3"/>
    </reaction>
</comment>
<dbReference type="InterPro" id="IPR005467">
    <property type="entry name" value="His_kinase_dom"/>
</dbReference>
<dbReference type="STRING" id="1307761.L21SP2_2004"/>
<keyword evidence="6" id="KW-0902">Two-component regulatory system</keyword>
<feature type="transmembrane region" description="Helical" evidence="8">
    <location>
        <begin position="12"/>
        <end position="38"/>
    </location>
</feature>
<dbReference type="PROSITE" id="PS50109">
    <property type="entry name" value="HIS_KIN"/>
    <property type="match status" value="1"/>
</dbReference>
<dbReference type="Pfam" id="PF00512">
    <property type="entry name" value="HisKA"/>
    <property type="match status" value="1"/>
</dbReference>
<dbReference type="FunFam" id="1.10.287.130:FF:000001">
    <property type="entry name" value="Two-component sensor histidine kinase"/>
    <property type="match status" value="1"/>
</dbReference>
<keyword evidence="5" id="KW-0418">Kinase</keyword>
<dbReference type="EC" id="2.7.13.3" evidence="2"/>
<dbReference type="InterPro" id="IPR003661">
    <property type="entry name" value="HisK_dim/P_dom"/>
</dbReference>
<dbReference type="GO" id="GO:0005886">
    <property type="term" value="C:plasma membrane"/>
    <property type="evidence" value="ECO:0007669"/>
    <property type="project" value="TreeGrafter"/>
</dbReference>
<dbReference type="Gene3D" id="3.40.50.2300">
    <property type="match status" value="1"/>
</dbReference>
<evidence type="ECO:0000256" key="5">
    <source>
        <dbReference type="ARBA" id="ARBA00022777"/>
    </source>
</evidence>
<dbReference type="InterPro" id="IPR036097">
    <property type="entry name" value="HisK_dim/P_sf"/>
</dbReference>
<dbReference type="AlphaFoldDB" id="V5WIB6"/>
<name>V5WIB6_9SPIO</name>